<evidence type="ECO:0000313" key="4">
    <source>
        <dbReference type="Proteomes" id="UP000292665"/>
    </source>
</evidence>
<name>A0A173Z536_9FIRM</name>
<reference evidence="1 3" key="1">
    <citation type="submission" date="2015-09" db="EMBL/GenBank/DDBJ databases">
        <authorList>
            <consortium name="Pathogen Informatics"/>
        </authorList>
    </citation>
    <scope>NUCLEOTIDE SEQUENCE [LARGE SCALE GENOMIC DNA]</scope>
    <source>
        <strain evidence="1 3">2789STDY5834841</strain>
    </source>
</reference>
<dbReference type="AlphaFoldDB" id="A0A173Z536"/>
<protein>
    <submittedName>
        <fullName evidence="1">Uncharacterized protein</fullName>
    </submittedName>
</protein>
<gene>
    <name evidence="2" type="ORF">EAI93_13115</name>
    <name evidence="1" type="ORF">ERS852456_00605</name>
</gene>
<evidence type="ECO:0000313" key="2">
    <source>
        <dbReference type="EMBL" id="RYS76641.1"/>
    </source>
</evidence>
<dbReference type="GeneID" id="97328456"/>
<sequence>MKDKIKLLSIAAVFVLLICAGYSILSFKQTDLQSILKKESSKKDLFIDHNESRVCSIQYEAKDNRTEKIYFEFADKYIFDMESKFSVYYDSNYLMIDSFEYEVLKNNLIHTKCIEKGNAPASSYHGVISWYNKFNVAGCNVTKVTIGFKVIDPEIDLSNITEILSLHEE</sequence>
<dbReference type="EMBL" id="RCYR01000044">
    <property type="protein sequence ID" value="RYS76641.1"/>
    <property type="molecule type" value="Genomic_DNA"/>
</dbReference>
<accession>A0A173Z536</accession>
<proteinExistence type="predicted"/>
<dbReference type="Proteomes" id="UP000095787">
    <property type="component" value="Unassembled WGS sequence"/>
</dbReference>
<dbReference type="Proteomes" id="UP000292665">
    <property type="component" value="Unassembled WGS sequence"/>
</dbReference>
<dbReference type="EMBL" id="CYZO01000006">
    <property type="protein sequence ID" value="CUN70819.1"/>
    <property type="molecule type" value="Genomic_DNA"/>
</dbReference>
<organism evidence="1 3">
    <name type="scientific">[Ruminococcus] torques</name>
    <dbReference type="NCBI Taxonomy" id="33039"/>
    <lineage>
        <taxon>Bacteria</taxon>
        <taxon>Bacillati</taxon>
        <taxon>Bacillota</taxon>
        <taxon>Clostridia</taxon>
        <taxon>Lachnospirales</taxon>
        <taxon>Lachnospiraceae</taxon>
        <taxon>Mediterraneibacter</taxon>
    </lineage>
</organism>
<evidence type="ECO:0000313" key="1">
    <source>
        <dbReference type="EMBL" id="CUN70819.1"/>
    </source>
</evidence>
<reference evidence="2 4" key="2">
    <citation type="journal article" date="2019" name="Science, e1252229">
        <title>Invertible promoters mediate bacterial phase variation, antibiotic resistance, and host adaptation in the gut.</title>
        <authorList>
            <person name="Jiang X."/>
            <person name="Hall A.B."/>
            <person name="Arthur T.D."/>
            <person name="Plichta D.R."/>
            <person name="Covington C.T."/>
            <person name="Poyet M."/>
            <person name="Crothers J."/>
            <person name="Moses P.L."/>
            <person name="Tolonen A.C."/>
            <person name="Vlamakis H."/>
            <person name="Alm E.J."/>
            <person name="Xavier R.J."/>
        </authorList>
    </citation>
    <scope>NUCLEOTIDE SEQUENCE [LARGE SCALE GENOMIC DNA]</scope>
    <source>
        <strain evidence="4">aa_0143</strain>
        <strain evidence="2">Aa_0143</strain>
    </source>
</reference>
<evidence type="ECO:0000313" key="3">
    <source>
        <dbReference type="Proteomes" id="UP000095787"/>
    </source>
</evidence>
<dbReference type="RefSeq" id="WP_004846483.1">
    <property type="nucleotide sequence ID" value="NZ_CATVPX010000018.1"/>
</dbReference>